<evidence type="ECO:0000313" key="7">
    <source>
        <dbReference type="Proteomes" id="UP000015344"/>
    </source>
</evidence>
<dbReference type="PROSITE" id="PS50983">
    <property type="entry name" value="FE_B12_PBP"/>
    <property type="match status" value="1"/>
</dbReference>
<name>S9SX77_PAEAL</name>
<sequence length="377" mass="42081">MLVYPYNRHLTPSAGGQEETEGSNMILLIMVLTIVIDQFRTRKGEVEKMKTMKRFTVMLCACLLLIAGCGNHDANDVKENADKEKEVVQQTVAGNKAASAAAYPRTITHLSGKTIVEAKPLKIATPYISFVDYMAVLDTYPIAGQGIEIIERNFPSLSKQIAGKGIQDLGMETNLEKLLAVQPDLIIAADDMKEQYERLSQIAPTVIFPQAGEWRETLKQIAEVIGEEEKAEQVLAEFDRKSAEYKEKLAFRQNESVLFTMYSDKEMFVMWNDGRFDPFYKGLGLKPVEAAQANGQITLESLAALNPDHLFVINNWQKPIQGGVREAMKISKVWNSMNAVKNNRVYELADPSLPGPMALAKIDGIEEIMQAMGKKDQ</sequence>
<comment type="caution">
    <text evidence="6">The sequence shown here is derived from an EMBL/GenBank/DDBJ whole genome shotgun (WGS) entry which is preliminary data.</text>
</comment>
<dbReference type="PATRIC" id="fig|1117108.3.peg.27"/>
<feature type="domain" description="Fe/B12 periplasmic-binding" evidence="5">
    <location>
        <begin position="122"/>
        <end position="376"/>
    </location>
</feature>
<accession>S9SX77</accession>
<dbReference type="GO" id="GO:0030288">
    <property type="term" value="C:outer membrane-bounded periplasmic space"/>
    <property type="evidence" value="ECO:0007669"/>
    <property type="project" value="TreeGrafter"/>
</dbReference>
<gene>
    <name evidence="6" type="ORF">PAALTS15_00135</name>
</gene>
<dbReference type="EMBL" id="ATMT01000001">
    <property type="protein sequence ID" value="EPY09254.1"/>
    <property type="molecule type" value="Genomic_DNA"/>
</dbReference>
<comment type="subcellular location">
    <subcellularLocation>
        <location evidence="1">Cell envelope</location>
    </subcellularLocation>
</comment>
<proteinExistence type="inferred from homology"/>
<evidence type="ECO:0000259" key="5">
    <source>
        <dbReference type="PROSITE" id="PS50983"/>
    </source>
</evidence>
<reference evidence="6 7" key="1">
    <citation type="submission" date="2013-05" db="EMBL/GenBank/DDBJ databases">
        <authorList>
            <person name="Strain E.A."/>
            <person name="Brown E."/>
            <person name="Allard M.W."/>
            <person name="Luo Y.L."/>
        </authorList>
    </citation>
    <scope>NUCLEOTIDE SEQUENCE [LARGE SCALE GENOMIC DNA]</scope>
    <source>
        <strain evidence="6 7">TS-15</strain>
    </source>
</reference>
<evidence type="ECO:0000256" key="4">
    <source>
        <dbReference type="ARBA" id="ARBA00022729"/>
    </source>
</evidence>
<protein>
    <submittedName>
        <fullName evidence="6">ABC transporter substrate-binding protein</fullName>
    </submittedName>
</protein>
<dbReference type="PANTHER" id="PTHR30532:SF24">
    <property type="entry name" value="FERRIC ENTEROBACTIN-BINDING PERIPLASMIC PROTEIN FEPB"/>
    <property type="match status" value="1"/>
</dbReference>
<dbReference type="InterPro" id="IPR051313">
    <property type="entry name" value="Bact_iron-sidero_bind"/>
</dbReference>
<dbReference type="CDD" id="cd01146">
    <property type="entry name" value="FhuD"/>
    <property type="match status" value="1"/>
</dbReference>
<dbReference type="Proteomes" id="UP000015344">
    <property type="component" value="Unassembled WGS sequence"/>
</dbReference>
<organism evidence="6 7">
    <name type="scientific">Paenibacillus alvei TS-15</name>
    <dbReference type="NCBI Taxonomy" id="1117108"/>
    <lineage>
        <taxon>Bacteria</taxon>
        <taxon>Bacillati</taxon>
        <taxon>Bacillota</taxon>
        <taxon>Bacilli</taxon>
        <taxon>Bacillales</taxon>
        <taxon>Paenibacillaceae</taxon>
        <taxon>Paenibacillus</taxon>
    </lineage>
</organism>
<dbReference type="eggNOG" id="COG0614">
    <property type="taxonomic scope" value="Bacteria"/>
</dbReference>
<evidence type="ECO:0000256" key="1">
    <source>
        <dbReference type="ARBA" id="ARBA00004196"/>
    </source>
</evidence>
<dbReference type="Gene3D" id="3.40.50.1980">
    <property type="entry name" value="Nitrogenase molybdenum iron protein domain"/>
    <property type="match status" value="2"/>
</dbReference>
<evidence type="ECO:0000313" key="6">
    <source>
        <dbReference type="EMBL" id="EPY09254.1"/>
    </source>
</evidence>
<dbReference type="GO" id="GO:1901678">
    <property type="term" value="P:iron coordination entity transport"/>
    <property type="evidence" value="ECO:0007669"/>
    <property type="project" value="UniProtKB-ARBA"/>
</dbReference>
<dbReference type="AlphaFoldDB" id="S9SX77"/>
<dbReference type="InterPro" id="IPR002491">
    <property type="entry name" value="ABC_transptr_periplasmic_BD"/>
</dbReference>
<evidence type="ECO:0000256" key="3">
    <source>
        <dbReference type="ARBA" id="ARBA00022448"/>
    </source>
</evidence>
<evidence type="ECO:0000256" key="2">
    <source>
        <dbReference type="ARBA" id="ARBA00008814"/>
    </source>
</evidence>
<dbReference type="SUPFAM" id="SSF53807">
    <property type="entry name" value="Helical backbone' metal receptor"/>
    <property type="match status" value="1"/>
</dbReference>
<dbReference type="PANTHER" id="PTHR30532">
    <property type="entry name" value="IRON III DICITRATE-BINDING PERIPLASMIC PROTEIN"/>
    <property type="match status" value="1"/>
</dbReference>
<keyword evidence="4" id="KW-0732">Signal</keyword>
<comment type="similarity">
    <text evidence="2">Belongs to the bacterial solute-binding protein 8 family.</text>
</comment>
<dbReference type="Pfam" id="PF01497">
    <property type="entry name" value="Peripla_BP_2"/>
    <property type="match status" value="1"/>
</dbReference>
<keyword evidence="3" id="KW-0813">Transport</keyword>